<dbReference type="InterPro" id="IPR045325">
    <property type="entry name" value="TMEM70/TMEM186/TMEM223"/>
</dbReference>
<keyword evidence="1" id="KW-0812">Transmembrane</keyword>
<feature type="transmembrane region" description="Helical" evidence="1">
    <location>
        <begin position="105"/>
        <end position="125"/>
    </location>
</feature>
<evidence type="ECO:0000256" key="1">
    <source>
        <dbReference type="SAM" id="Phobius"/>
    </source>
</evidence>
<keyword evidence="1" id="KW-1133">Transmembrane helix</keyword>
<reference evidence="2 3" key="1">
    <citation type="submission" date="2019-01" db="EMBL/GenBank/DDBJ databases">
        <title>A draft genome assembly of the solar-powered sea slug Elysia chlorotica.</title>
        <authorList>
            <person name="Cai H."/>
            <person name="Li Q."/>
            <person name="Fang X."/>
            <person name="Li J."/>
            <person name="Curtis N.E."/>
            <person name="Altenburger A."/>
            <person name="Shibata T."/>
            <person name="Feng M."/>
            <person name="Maeda T."/>
            <person name="Schwartz J.A."/>
            <person name="Shigenobu S."/>
            <person name="Lundholm N."/>
            <person name="Nishiyama T."/>
            <person name="Yang H."/>
            <person name="Hasebe M."/>
            <person name="Li S."/>
            <person name="Pierce S.K."/>
            <person name="Wang J."/>
        </authorList>
    </citation>
    <scope>NUCLEOTIDE SEQUENCE [LARGE SCALE GENOMIC DNA]</scope>
    <source>
        <strain evidence="2">EC2010</strain>
        <tissue evidence="2">Whole organism of an adult</tissue>
    </source>
</reference>
<protein>
    <recommendedName>
        <fullName evidence="4">Transmembrane protein 223</fullName>
    </recommendedName>
</protein>
<sequence>MLRQSTICLSLFAKAIKCETANAAASLGKHNGGISSKLRLNLICRTQTPFSHHRLFSNLTIKSICSQKTLITSWRSMQSKPFNISGTVKSDTLLFAHKNDAFYKMFAYFGIFQMGMWAYLSLFAFQQLKAVPVGLQDTSEMPWYKRLLYKQGHYKNALSLLSFIVGGVVLFITVAYPRRVIKSLYLLKGGDHVKITTYSWLGQTRTFTKPVDHLSCMEARTGKGPHIPVKIRDTNFYYIIDKQGSFPKTDLFDFVVGVKRNF</sequence>
<dbReference type="Proteomes" id="UP000271974">
    <property type="component" value="Unassembled WGS sequence"/>
</dbReference>
<keyword evidence="3" id="KW-1185">Reference proteome</keyword>
<accession>A0A433UA14</accession>
<evidence type="ECO:0000313" key="2">
    <source>
        <dbReference type="EMBL" id="RUS90653.1"/>
    </source>
</evidence>
<evidence type="ECO:0008006" key="4">
    <source>
        <dbReference type="Google" id="ProtNLM"/>
    </source>
</evidence>
<dbReference type="PANTHER" id="PTHR14549">
    <property type="entry name" value="TRANSMEMBRANE PROTEIN 223"/>
    <property type="match status" value="1"/>
</dbReference>
<name>A0A433UA14_ELYCH</name>
<dbReference type="STRING" id="188477.A0A433UA14"/>
<dbReference type="AlphaFoldDB" id="A0A433UA14"/>
<dbReference type="GO" id="GO:0005739">
    <property type="term" value="C:mitochondrion"/>
    <property type="evidence" value="ECO:0007669"/>
    <property type="project" value="TreeGrafter"/>
</dbReference>
<dbReference type="GO" id="GO:0007399">
    <property type="term" value="P:nervous system development"/>
    <property type="evidence" value="ECO:0007669"/>
    <property type="project" value="TreeGrafter"/>
</dbReference>
<dbReference type="OrthoDB" id="5950063at2759"/>
<dbReference type="InterPro" id="IPR026100">
    <property type="entry name" value="Tmem223"/>
</dbReference>
<comment type="caution">
    <text evidence="2">The sequence shown here is derived from an EMBL/GenBank/DDBJ whole genome shotgun (WGS) entry which is preliminary data.</text>
</comment>
<evidence type="ECO:0000313" key="3">
    <source>
        <dbReference type="Proteomes" id="UP000271974"/>
    </source>
</evidence>
<organism evidence="2 3">
    <name type="scientific">Elysia chlorotica</name>
    <name type="common">Eastern emerald elysia</name>
    <name type="synonym">Sea slug</name>
    <dbReference type="NCBI Taxonomy" id="188477"/>
    <lineage>
        <taxon>Eukaryota</taxon>
        <taxon>Metazoa</taxon>
        <taxon>Spiralia</taxon>
        <taxon>Lophotrochozoa</taxon>
        <taxon>Mollusca</taxon>
        <taxon>Gastropoda</taxon>
        <taxon>Heterobranchia</taxon>
        <taxon>Euthyneura</taxon>
        <taxon>Panpulmonata</taxon>
        <taxon>Sacoglossa</taxon>
        <taxon>Placobranchoidea</taxon>
        <taxon>Plakobranchidae</taxon>
        <taxon>Elysia</taxon>
    </lineage>
</organism>
<keyword evidence="1" id="KW-0472">Membrane</keyword>
<gene>
    <name evidence="2" type="ORF">EGW08_001553</name>
</gene>
<dbReference type="PANTHER" id="PTHR14549:SF2">
    <property type="entry name" value="TRANSMEMBRANE PROTEIN 223"/>
    <property type="match status" value="1"/>
</dbReference>
<feature type="transmembrane region" description="Helical" evidence="1">
    <location>
        <begin position="157"/>
        <end position="176"/>
    </location>
</feature>
<dbReference type="EMBL" id="RQTK01000027">
    <property type="protein sequence ID" value="RUS90653.1"/>
    <property type="molecule type" value="Genomic_DNA"/>
</dbReference>
<dbReference type="Pfam" id="PF06979">
    <property type="entry name" value="TMEM70"/>
    <property type="match status" value="1"/>
</dbReference>
<proteinExistence type="predicted"/>